<dbReference type="EMBL" id="JACHVA010000053">
    <property type="protein sequence ID" value="MBC2601410.1"/>
    <property type="molecule type" value="Genomic_DNA"/>
</dbReference>
<keyword evidence="4" id="KW-1185">Reference proteome</keyword>
<keyword evidence="3" id="KW-0645">Protease</keyword>
<dbReference type="GO" id="GO:0080120">
    <property type="term" value="P:CAAX-box protein maturation"/>
    <property type="evidence" value="ECO:0007669"/>
    <property type="project" value="UniProtKB-ARBA"/>
</dbReference>
<dbReference type="GO" id="GO:0008237">
    <property type="term" value="F:metallopeptidase activity"/>
    <property type="evidence" value="ECO:0007669"/>
    <property type="project" value="UniProtKB-KW"/>
</dbReference>
<reference evidence="3 4" key="1">
    <citation type="submission" date="2020-07" db="EMBL/GenBank/DDBJ databases">
        <authorList>
            <person name="Feng X."/>
        </authorList>
    </citation>
    <scope>NUCLEOTIDE SEQUENCE [LARGE SCALE GENOMIC DNA]</scope>
    <source>
        <strain evidence="3 4">JCM14086</strain>
    </source>
</reference>
<protein>
    <submittedName>
        <fullName evidence="3">CPBP family intramembrane metalloprotease</fullName>
    </submittedName>
</protein>
<accession>A0A7X1AYY4</accession>
<keyword evidence="3" id="KW-0378">Hydrolase</keyword>
<dbReference type="Proteomes" id="UP000525652">
    <property type="component" value="Unassembled WGS sequence"/>
</dbReference>
<keyword evidence="1" id="KW-0812">Transmembrane</keyword>
<evidence type="ECO:0000313" key="3">
    <source>
        <dbReference type="EMBL" id="MBC2601410.1"/>
    </source>
</evidence>
<feature type="transmembrane region" description="Helical" evidence="1">
    <location>
        <begin position="6"/>
        <end position="27"/>
    </location>
</feature>
<dbReference type="RefSeq" id="WP_185692125.1">
    <property type="nucleotide sequence ID" value="NZ_JACHVA010000053.1"/>
</dbReference>
<dbReference type="AlphaFoldDB" id="A0A7X1AYY4"/>
<feature type="transmembrane region" description="Helical" evidence="1">
    <location>
        <begin position="142"/>
        <end position="162"/>
    </location>
</feature>
<organism evidence="3 4">
    <name type="scientific">Puniceicoccus vermicola</name>
    <dbReference type="NCBI Taxonomy" id="388746"/>
    <lineage>
        <taxon>Bacteria</taxon>
        <taxon>Pseudomonadati</taxon>
        <taxon>Verrucomicrobiota</taxon>
        <taxon>Opitutia</taxon>
        <taxon>Puniceicoccales</taxon>
        <taxon>Puniceicoccaceae</taxon>
        <taxon>Puniceicoccus</taxon>
    </lineage>
</organism>
<sequence length="200" mass="21906">MNFLQSDGWMSGLIYGGIAFVVLWFWISDCRSGRTGGFPGASTAPVRTLIIAGIGGLVLTLLETWGESALGLTAEQTEMAAIAVIPILAAAIIEEIVFRGYLVVDHKGKAWLVGSVVGFSLLFALIHPYLWSWEDGTLSIEWTTKGVFSTVFVLVNSLWFYAVRFSFGNRSHSLLPCFIAHGVSNFSVWAVKGFQGYLTW</sequence>
<evidence type="ECO:0000313" key="4">
    <source>
        <dbReference type="Proteomes" id="UP000525652"/>
    </source>
</evidence>
<gene>
    <name evidence="3" type="ORF">H5P30_06425</name>
</gene>
<keyword evidence="1" id="KW-1133">Transmembrane helix</keyword>
<evidence type="ECO:0000256" key="1">
    <source>
        <dbReference type="SAM" id="Phobius"/>
    </source>
</evidence>
<keyword evidence="3" id="KW-0482">Metalloprotease</keyword>
<evidence type="ECO:0000259" key="2">
    <source>
        <dbReference type="Pfam" id="PF02517"/>
    </source>
</evidence>
<feature type="transmembrane region" description="Helical" evidence="1">
    <location>
        <begin position="48"/>
        <end position="66"/>
    </location>
</feature>
<name>A0A7X1AYY4_9BACT</name>
<dbReference type="GO" id="GO:0006508">
    <property type="term" value="P:proteolysis"/>
    <property type="evidence" value="ECO:0007669"/>
    <property type="project" value="UniProtKB-KW"/>
</dbReference>
<feature type="transmembrane region" description="Helical" evidence="1">
    <location>
        <begin position="78"/>
        <end position="98"/>
    </location>
</feature>
<keyword evidence="1" id="KW-0472">Membrane</keyword>
<dbReference type="InterPro" id="IPR003675">
    <property type="entry name" value="Rce1/LyrA-like_dom"/>
</dbReference>
<feature type="domain" description="CAAX prenyl protease 2/Lysostaphin resistance protein A-like" evidence="2">
    <location>
        <begin position="80"/>
        <end position="186"/>
    </location>
</feature>
<dbReference type="GO" id="GO:0004175">
    <property type="term" value="F:endopeptidase activity"/>
    <property type="evidence" value="ECO:0007669"/>
    <property type="project" value="UniProtKB-ARBA"/>
</dbReference>
<dbReference type="Pfam" id="PF02517">
    <property type="entry name" value="Rce1-like"/>
    <property type="match status" value="1"/>
</dbReference>
<feature type="transmembrane region" description="Helical" evidence="1">
    <location>
        <begin position="110"/>
        <end position="130"/>
    </location>
</feature>
<proteinExistence type="predicted"/>
<comment type="caution">
    <text evidence="3">The sequence shown here is derived from an EMBL/GenBank/DDBJ whole genome shotgun (WGS) entry which is preliminary data.</text>
</comment>